<dbReference type="EMBL" id="CP048000">
    <property type="protein sequence ID" value="QHQ62178.1"/>
    <property type="molecule type" value="Genomic_DNA"/>
</dbReference>
<dbReference type="PANTHER" id="PTHR33886">
    <property type="entry name" value="UNSATURATED RHAMNOGALACTURONAN HYDROLASE (EUROFUNG)"/>
    <property type="match status" value="1"/>
</dbReference>
<protein>
    <submittedName>
        <fullName evidence="2">Glycosyl hydrolase family 88</fullName>
    </submittedName>
</protein>
<organism evidence="2 3">
    <name type="scientific">Anaerocolumna sedimenticola</name>
    <dbReference type="NCBI Taxonomy" id="2696063"/>
    <lineage>
        <taxon>Bacteria</taxon>
        <taxon>Bacillati</taxon>
        <taxon>Bacillota</taxon>
        <taxon>Clostridia</taxon>
        <taxon>Lachnospirales</taxon>
        <taxon>Lachnospiraceae</taxon>
        <taxon>Anaerocolumna</taxon>
    </lineage>
</organism>
<evidence type="ECO:0000313" key="3">
    <source>
        <dbReference type="Proteomes" id="UP000464314"/>
    </source>
</evidence>
<dbReference type="Proteomes" id="UP000464314">
    <property type="component" value="Chromosome"/>
</dbReference>
<dbReference type="Gene3D" id="1.50.10.10">
    <property type="match status" value="1"/>
</dbReference>
<gene>
    <name evidence="2" type="ORF">Ana3638_16475</name>
</gene>
<dbReference type="InterPro" id="IPR052043">
    <property type="entry name" value="PolySaccharide_Degr_Enz"/>
</dbReference>
<dbReference type="InterPro" id="IPR010905">
    <property type="entry name" value="Glyco_hydro_88"/>
</dbReference>
<keyword evidence="1 2" id="KW-0378">Hydrolase</keyword>
<keyword evidence="3" id="KW-1185">Reference proteome</keyword>
<proteinExistence type="predicted"/>
<sequence length="369" mass="43566">MHGEDRRFEQYVTSYLENYQNAKSNWNYEDGCVLMGVSLLYQVTGDEYYKNFIVRYMKQFINEDGSINYYNKEHYNIDNISTGKILFFLYEETKEEKYRLAIETLMDQLRSQPRTKSDNFWHKKIYPNQVWLDGLYMAQPFYMEYETKFNQKKNYNDIISQFKNVRKFLFNEEKKLYYHGYDEARIQYWANKDTGLSSNFWLRAVGWYIMALIDTMEKISKEIFEHYKTLETLFKESIKGILLYQDKETGLFYQIIDRADIDNNYLETSGSAMIAYGLLKGCRLGVLQKEKYQAVGEKIVMSLLNNKLVEEDGIIKLKDICSVAGLGPDNTRDGSVLYYLSEPVVCNDQKGVGALIMAYAQLLMLRLDD</sequence>
<dbReference type="InterPro" id="IPR012341">
    <property type="entry name" value="6hp_glycosidase-like_sf"/>
</dbReference>
<evidence type="ECO:0000313" key="2">
    <source>
        <dbReference type="EMBL" id="QHQ62178.1"/>
    </source>
</evidence>
<dbReference type="InterPro" id="IPR008928">
    <property type="entry name" value="6-hairpin_glycosidase_sf"/>
</dbReference>
<dbReference type="SUPFAM" id="SSF48208">
    <property type="entry name" value="Six-hairpin glycosidases"/>
    <property type="match status" value="1"/>
</dbReference>
<dbReference type="Pfam" id="PF07470">
    <property type="entry name" value="Glyco_hydro_88"/>
    <property type="match status" value="1"/>
</dbReference>
<dbReference type="KEGG" id="anr:Ana3638_16475"/>
<dbReference type="PANTHER" id="PTHR33886:SF8">
    <property type="entry name" value="UNSATURATED RHAMNOGALACTURONAN HYDROLASE (EUROFUNG)"/>
    <property type="match status" value="1"/>
</dbReference>
<evidence type="ECO:0000256" key="1">
    <source>
        <dbReference type="ARBA" id="ARBA00022801"/>
    </source>
</evidence>
<name>A0A6P1TRX3_9FIRM</name>
<dbReference type="AlphaFoldDB" id="A0A6P1TRX3"/>
<accession>A0A6P1TRX3</accession>
<dbReference type="GO" id="GO:0016787">
    <property type="term" value="F:hydrolase activity"/>
    <property type="evidence" value="ECO:0007669"/>
    <property type="project" value="UniProtKB-KW"/>
</dbReference>
<dbReference type="GO" id="GO:0005975">
    <property type="term" value="P:carbohydrate metabolic process"/>
    <property type="evidence" value="ECO:0007669"/>
    <property type="project" value="InterPro"/>
</dbReference>
<reference evidence="2 3" key="1">
    <citation type="submission" date="2020-01" db="EMBL/GenBank/DDBJ databases">
        <title>Genome analysis of Anaerocolumna sp. CBA3638.</title>
        <authorList>
            <person name="Kim J."/>
            <person name="Roh S.W."/>
        </authorList>
    </citation>
    <scope>NUCLEOTIDE SEQUENCE [LARGE SCALE GENOMIC DNA]</scope>
    <source>
        <strain evidence="2 3">CBA3638</strain>
    </source>
</reference>
<dbReference type="RefSeq" id="WP_161839003.1">
    <property type="nucleotide sequence ID" value="NZ_CP048000.1"/>
</dbReference>